<comment type="subcellular location">
    <subcellularLocation>
        <location evidence="1">Membrane</location>
        <topology evidence="1">Multi-pass membrane protein</topology>
    </subcellularLocation>
</comment>
<protein>
    <recommendedName>
        <fullName evidence="8">Major facilitator superfamily (MFS) profile domain-containing protein</fullName>
    </recommendedName>
</protein>
<organism evidence="9 10">
    <name type="scientific">Stentor coeruleus</name>
    <dbReference type="NCBI Taxonomy" id="5963"/>
    <lineage>
        <taxon>Eukaryota</taxon>
        <taxon>Sar</taxon>
        <taxon>Alveolata</taxon>
        <taxon>Ciliophora</taxon>
        <taxon>Postciliodesmatophora</taxon>
        <taxon>Heterotrichea</taxon>
        <taxon>Heterotrichida</taxon>
        <taxon>Stentoridae</taxon>
        <taxon>Stentor</taxon>
    </lineage>
</organism>
<dbReference type="OrthoDB" id="66581at2759"/>
<evidence type="ECO:0000256" key="5">
    <source>
        <dbReference type="ARBA" id="ARBA00023136"/>
    </source>
</evidence>
<evidence type="ECO:0000259" key="8">
    <source>
        <dbReference type="PROSITE" id="PS50850"/>
    </source>
</evidence>
<dbReference type="PANTHER" id="PTHR23505">
    <property type="entry name" value="SPINSTER"/>
    <property type="match status" value="1"/>
</dbReference>
<proteinExistence type="inferred from homology"/>
<evidence type="ECO:0000256" key="4">
    <source>
        <dbReference type="ARBA" id="ARBA00022989"/>
    </source>
</evidence>
<evidence type="ECO:0000313" key="10">
    <source>
        <dbReference type="Proteomes" id="UP000187209"/>
    </source>
</evidence>
<dbReference type="AlphaFoldDB" id="A0A1R2BQK5"/>
<name>A0A1R2BQK5_9CILI</name>
<dbReference type="Pfam" id="PF07690">
    <property type="entry name" value="MFS_1"/>
    <property type="match status" value="1"/>
</dbReference>
<feature type="transmembrane region" description="Helical" evidence="7">
    <location>
        <begin position="143"/>
        <end position="161"/>
    </location>
</feature>
<dbReference type="InterPro" id="IPR044770">
    <property type="entry name" value="MFS_spinster-like"/>
</dbReference>
<keyword evidence="5 7" id="KW-0472">Membrane</keyword>
<feature type="transmembrane region" description="Helical" evidence="7">
    <location>
        <begin position="381"/>
        <end position="403"/>
    </location>
</feature>
<dbReference type="InterPro" id="IPR011701">
    <property type="entry name" value="MFS"/>
</dbReference>
<evidence type="ECO:0000256" key="1">
    <source>
        <dbReference type="ARBA" id="ARBA00004141"/>
    </source>
</evidence>
<dbReference type="PROSITE" id="PS50850">
    <property type="entry name" value="MFS"/>
    <property type="match status" value="1"/>
</dbReference>
<feature type="transmembrane region" description="Helical" evidence="7">
    <location>
        <begin position="173"/>
        <end position="193"/>
    </location>
</feature>
<feature type="transmembrane region" description="Helical" evidence="7">
    <location>
        <begin position="263"/>
        <end position="283"/>
    </location>
</feature>
<dbReference type="Gene3D" id="1.20.1250.20">
    <property type="entry name" value="MFS general substrate transporter like domains"/>
    <property type="match status" value="1"/>
</dbReference>
<comment type="similarity">
    <text evidence="6">Belongs to the major facilitator superfamily. Spinster (TC 2.A.1.49) family.</text>
</comment>
<dbReference type="InterPro" id="IPR020846">
    <property type="entry name" value="MFS_dom"/>
</dbReference>
<evidence type="ECO:0000313" key="9">
    <source>
        <dbReference type="EMBL" id="OMJ79082.1"/>
    </source>
</evidence>
<accession>A0A1R2BQK5</accession>
<dbReference type="SUPFAM" id="SSF103473">
    <property type="entry name" value="MFS general substrate transporter"/>
    <property type="match status" value="1"/>
</dbReference>
<feature type="transmembrane region" description="Helical" evidence="7">
    <location>
        <begin position="83"/>
        <end position="101"/>
    </location>
</feature>
<gene>
    <name evidence="9" type="ORF">SteCoe_20989</name>
</gene>
<feature type="transmembrane region" description="Helical" evidence="7">
    <location>
        <begin position="214"/>
        <end position="243"/>
    </location>
</feature>
<feature type="transmembrane region" description="Helical" evidence="7">
    <location>
        <begin position="409"/>
        <end position="430"/>
    </location>
</feature>
<feature type="transmembrane region" description="Helical" evidence="7">
    <location>
        <begin position="313"/>
        <end position="336"/>
    </location>
</feature>
<keyword evidence="2" id="KW-0813">Transport</keyword>
<dbReference type="PANTHER" id="PTHR23505:SF79">
    <property type="entry name" value="PROTEIN SPINSTER"/>
    <property type="match status" value="1"/>
</dbReference>
<dbReference type="GO" id="GO:0022857">
    <property type="term" value="F:transmembrane transporter activity"/>
    <property type="evidence" value="ECO:0007669"/>
    <property type="project" value="InterPro"/>
</dbReference>
<evidence type="ECO:0000256" key="6">
    <source>
        <dbReference type="ARBA" id="ARBA00024338"/>
    </source>
</evidence>
<sequence length="437" mass="48724">MVKLEFCKLSPIMILTLFTLISILLFIDRGAFAAVLQKLEKKIHGGLGLSSSQAGLAGSLFALGVIISSPIASYLSQYIHPQYLISAGLFIWSGAVFLTFISKHFLMLGVARLLVGFGEGFFICLAPPFIIDCAPVEKRTKWIGIYYSAQPLGMALGIVYGTQISNLFKGWHYPFIFETVVMIPFMLTLFLSYKDPKHYAKKEGEEREKFTTALRILFGNYLYLCLVIGYSAYGFTTGGLAFWTPYFVESFYHISGSIATYSLGANTMLCGIIGTRLGSYILSRIMKKYEDMKKNDQISNEKLECYRVEKSSWIMLTSIFIGLIITVLGLLFSSFLSKPGNFIVFFIGLVFGEFLFAITIAPTAIAIMMSVPIHLRGHANSISMFFMHSLGGLPSHSIIGAWFDNFGEYVGILLTFLWLIISVVFWGIAWNASVIDI</sequence>
<dbReference type="GO" id="GO:0016020">
    <property type="term" value="C:membrane"/>
    <property type="evidence" value="ECO:0007669"/>
    <property type="project" value="UniProtKB-SubCell"/>
</dbReference>
<dbReference type="EMBL" id="MPUH01000489">
    <property type="protein sequence ID" value="OMJ79082.1"/>
    <property type="molecule type" value="Genomic_DNA"/>
</dbReference>
<comment type="caution">
    <text evidence="9">The sequence shown here is derived from an EMBL/GenBank/DDBJ whole genome shotgun (WGS) entry which is preliminary data.</text>
</comment>
<reference evidence="9 10" key="1">
    <citation type="submission" date="2016-11" db="EMBL/GenBank/DDBJ databases">
        <title>The macronuclear genome of Stentor coeruleus: a giant cell with tiny introns.</title>
        <authorList>
            <person name="Slabodnick M."/>
            <person name="Ruby J.G."/>
            <person name="Reiff S.B."/>
            <person name="Swart E.C."/>
            <person name="Gosai S."/>
            <person name="Prabakaran S."/>
            <person name="Witkowska E."/>
            <person name="Larue G.E."/>
            <person name="Fisher S."/>
            <person name="Freeman R.M."/>
            <person name="Gunawardena J."/>
            <person name="Chu W."/>
            <person name="Stover N.A."/>
            <person name="Gregory B.D."/>
            <person name="Nowacki M."/>
            <person name="Derisi J."/>
            <person name="Roy S.W."/>
            <person name="Marshall W.F."/>
            <person name="Sood P."/>
        </authorList>
    </citation>
    <scope>NUCLEOTIDE SEQUENCE [LARGE SCALE GENOMIC DNA]</scope>
    <source>
        <strain evidence="9">WM001</strain>
    </source>
</reference>
<evidence type="ECO:0000256" key="3">
    <source>
        <dbReference type="ARBA" id="ARBA00022692"/>
    </source>
</evidence>
<evidence type="ECO:0000256" key="7">
    <source>
        <dbReference type="SAM" id="Phobius"/>
    </source>
</evidence>
<dbReference type="Proteomes" id="UP000187209">
    <property type="component" value="Unassembled WGS sequence"/>
</dbReference>
<feature type="transmembrane region" description="Helical" evidence="7">
    <location>
        <begin position="113"/>
        <end position="131"/>
    </location>
</feature>
<evidence type="ECO:0000256" key="2">
    <source>
        <dbReference type="ARBA" id="ARBA00022448"/>
    </source>
</evidence>
<dbReference type="InterPro" id="IPR036259">
    <property type="entry name" value="MFS_trans_sf"/>
</dbReference>
<keyword evidence="3 7" id="KW-0812">Transmembrane</keyword>
<keyword evidence="4 7" id="KW-1133">Transmembrane helix</keyword>
<feature type="transmembrane region" description="Helical" evidence="7">
    <location>
        <begin position="57"/>
        <end position="76"/>
    </location>
</feature>
<feature type="transmembrane region" description="Helical" evidence="7">
    <location>
        <begin position="342"/>
        <end position="369"/>
    </location>
</feature>
<keyword evidence="10" id="KW-1185">Reference proteome</keyword>
<feature type="domain" description="Major facilitator superfamily (MFS) profile" evidence="8">
    <location>
        <begin position="14"/>
        <end position="433"/>
    </location>
</feature>